<keyword evidence="4" id="KW-1185">Reference proteome</keyword>
<evidence type="ECO:0000313" key="3">
    <source>
        <dbReference type="EMBL" id="KDB50623.1"/>
    </source>
</evidence>
<protein>
    <submittedName>
        <fullName evidence="3">Uncharacterized protein</fullName>
    </submittedName>
</protein>
<organism evidence="3 4">
    <name type="scientific">Sphaerotilus natans subsp. natans DSM 6575</name>
    <dbReference type="NCBI Taxonomy" id="1286631"/>
    <lineage>
        <taxon>Bacteria</taxon>
        <taxon>Pseudomonadati</taxon>
        <taxon>Pseudomonadota</taxon>
        <taxon>Betaproteobacteria</taxon>
        <taxon>Burkholderiales</taxon>
        <taxon>Sphaerotilaceae</taxon>
        <taxon>Sphaerotilus</taxon>
    </lineage>
</organism>
<dbReference type="AlphaFoldDB" id="A0A059KHP9"/>
<dbReference type="RefSeq" id="WP_156027888.1">
    <property type="nucleotide sequence ID" value="NZ_AZRA01000123.1"/>
</dbReference>
<comment type="caution">
    <text evidence="3">The sequence shown here is derived from an EMBL/GenBank/DDBJ whole genome shotgun (WGS) entry which is preliminary data.</text>
</comment>
<dbReference type="EMBL" id="AZRA01000123">
    <property type="protein sequence ID" value="KDB50623.1"/>
    <property type="molecule type" value="Genomic_DNA"/>
</dbReference>
<dbReference type="Proteomes" id="UP000026714">
    <property type="component" value="Unassembled WGS sequence"/>
</dbReference>
<evidence type="ECO:0000313" key="4">
    <source>
        <dbReference type="Proteomes" id="UP000026714"/>
    </source>
</evidence>
<gene>
    <name evidence="3" type="ORF">X805_37580</name>
</gene>
<evidence type="ECO:0000256" key="1">
    <source>
        <dbReference type="SAM" id="Coils"/>
    </source>
</evidence>
<reference evidence="3 4" key="1">
    <citation type="journal article" date="2014" name="FEMS Microbiol. Ecol.">
        <title>Sphaerotilus natans encrusted with nanoball-shaped Fe(III) oxide minerals formed by nitrate-reducing mixotrophic Fe(II) oxidation.</title>
        <authorList>
            <person name="Park S."/>
            <person name="Kim D.H."/>
            <person name="Lee J.H."/>
            <person name="Hur H.G."/>
        </authorList>
    </citation>
    <scope>NUCLEOTIDE SEQUENCE [LARGE SCALE GENOMIC DNA]</scope>
    <source>
        <strain evidence="3 4">DSM 6575</strain>
    </source>
</reference>
<feature type="compositionally biased region" description="Low complexity" evidence="2">
    <location>
        <begin position="149"/>
        <end position="159"/>
    </location>
</feature>
<feature type="region of interest" description="Disordered" evidence="2">
    <location>
        <begin position="145"/>
        <end position="205"/>
    </location>
</feature>
<dbReference type="eggNOG" id="ENOG502ZR1S">
    <property type="taxonomic scope" value="Bacteria"/>
</dbReference>
<evidence type="ECO:0000256" key="2">
    <source>
        <dbReference type="SAM" id="MobiDB-lite"/>
    </source>
</evidence>
<dbReference type="STRING" id="34103.SAMN05421778_101290"/>
<proteinExistence type="predicted"/>
<name>A0A059KHP9_9BURK</name>
<keyword evidence="1" id="KW-0175">Coiled coil</keyword>
<sequence>MGTKEKEIMSAVKKVQAQQQQPMQYPEADATLKRVQGLLKLVNTASISSDEDLSYWQAELVAVRRAGKQLTTTLKGYTDPLRAAEKQVRERFKPASTTLEQIDQSLTKLIESYMTARRQAQMALEAEQKRLADIRQAAARSVEEKAASEARASSEAITAKADDEAAAAQRDAEDESRRATQLTIAAETASREGRADDATELARQAQEALQRQAEHMARSAAVRQAATDRAQQIEESAGLASMGIAVTATAAPDPVKGVSSREGWDFTVHDVVALCKFVSENPSMADLIAPVRGEIKRLVDQYGEKTELPGVTVYPVTKLYVRT</sequence>
<feature type="coiled-coil region" evidence="1">
    <location>
        <begin position="117"/>
        <end position="144"/>
    </location>
</feature>
<accession>A0A059KHP9</accession>